<name>A0ABP2KW47_9BACE</name>
<keyword evidence="1" id="KW-1133">Transmembrane helix</keyword>
<feature type="transmembrane region" description="Helical" evidence="1">
    <location>
        <begin position="37"/>
        <end position="58"/>
    </location>
</feature>
<comment type="caution">
    <text evidence="2">The sequence shown here is derived from an EMBL/GenBank/DDBJ whole genome shotgun (WGS) entry which is preliminary data.</text>
</comment>
<accession>A0ABP2KW47</accession>
<organism evidence="2 3">
    <name type="scientific">Bacteroides clarus YIT 12056</name>
    <dbReference type="NCBI Taxonomy" id="762984"/>
    <lineage>
        <taxon>Bacteria</taxon>
        <taxon>Pseudomonadati</taxon>
        <taxon>Bacteroidota</taxon>
        <taxon>Bacteroidia</taxon>
        <taxon>Bacteroidales</taxon>
        <taxon>Bacteroidaceae</taxon>
        <taxon>Bacteroides</taxon>
    </lineage>
</organism>
<dbReference type="Proteomes" id="UP000010321">
    <property type="component" value="Unassembled WGS sequence"/>
</dbReference>
<keyword evidence="3" id="KW-1185">Reference proteome</keyword>
<evidence type="ECO:0008006" key="4">
    <source>
        <dbReference type="Google" id="ProtNLM"/>
    </source>
</evidence>
<proteinExistence type="predicted"/>
<gene>
    <name evidence="2" type="ORF">HMPREF9445_00422</name>
</gene>
<keyword evidence="1" id="KW-0812">Transmembrane</keyword>
<evidence type="ECO:0000256" key="1">
    <source>
        <dbReference type="SAM" id="Phobius"/>
    </source>
</evidence>
<sequence length="102" mass="11255">MVQISKKQESMNNHSKYFVSFVISDLIKERSIIMKGLNVLAAFLGGAAVGAAIGILFAPEKGEDTRHKIAEILRKKGIRLNRNEMENLVDEIAAEIKGEAND</sequence>
<dbReference type="Pfam" id="PF12732">
    <property type="entry name" value="YtxH"/>
    <property type="match status" value="1"/>
</dbReference>
<dbReference type="EMBL" id="AFBM01000005">
    <property type="protein sequence ID" value="EGF54468.1"/>
    <property type="molecule type" value="Genomic_DNA"/>
</dbReference>
<evidence type="ECO:0000313" key="3">
    <source>
        <dbReference type="Proteomes" id="UP000010321"/>
    </source>
</evidence>
<dbReference type="InterPro" id="IPR024623">
    <property type="entry name" value="YtxH"/>
</dbReference>
<evidence type="ECO:0000313" key="2">
    <source>
        <dbReference type="EMBL" id="EGF54468.1"/>
    </source>
</evidence>
<reference evidence="2 3" key="1">
    <citation type="submission" date="2011-02" db="EMBL/GenBank/DDBJ databases">
        <authorList>
            <person name="Weinstock G."/>
            <person name="Sodergren E."/>
            <person name="Clifton S."/>
            <person name="Fulton L."/>
            <person name="Fulton B."/>
            <person name="Courtney L."/>
            <person name="Fronick C."/>
            <person name="Harrison M."/>
            <person name="Strong C."/>
            <person name="Farmer C."/>
            <person name="Delahaunty K."/>
            <person name="Markovic C."/>
            <person name="Hall O."/>
            <person name="Minx P."/>
            <person name="Tomlinson C."/>
            <person name="Mitreva M."/>
            <person name="Hou S."/>
            <person name="Chen J."/>
            <person name="Wollam A."/>
            <person name="Pepin K.H."/>
            <person name="Johnson M."/>
            <person name="Bhonagiri V."/>
            <person name="Zhang X."/>
            <person name="Suruliraj S."/>
            <person name="Warren W."/>
            <person name="Chinwalla A."/>
            <person name="Mardis E.R."/>
            <person name="Wilson R.K."/>
        </authorList>
    </citation>
    <scope>NUCLEOTIDE SEQUENCE [LARGE SCALE GENOMIC DNA]</scope>
    <source>
        <strain evidence="2 3">YIT 12056</strain>
    </source>
</reference>
<protein>
    <recommendedName>
        <fullName evidence="4">YtxH-like protein</fullName>
    </recommendedName>
</protein>
<keyword evidence="1" id="KW-0472">Membrane</keyword>